<feature type="signal peptide" evidence="2">
    <location>
        <begin position="1"/>
        <end position="19"/>
    </location>
</feature>
<feature type="chain" id="PRO_5011835580" evidence="2">
    <location>
        <begin position="20"/>
        <end position="493"/>
    </location>
</feature>
<sequence length="493" mass="52343">MTKQLARLTVLTSFLPLMAACVAVGPDYQKPIVIAPKSWNSQASTTAPVLAEWWKNLNDPVLNQLIAEGISGSPDVATAKAKIRQARANFASAGGALYPSLDGSGSYTRSDSSASTVSNQSSFSFKTQWELDLFGGNRRGVEAAYYNVESANEQLRAALVTLIGDIATNYAQLRGVQASIAIAQRNSASQERTVTLTRNQLEAGHISQVDLLSAQTQAASTQSQVPGLRINYANYLNNLTVLTGRSAIVLAASLDKSGPVPNVPRKVSAGLPAEVLFNRPDLRAAEREYASSTASIGQKQAALYPSISLTGNISTGGSSLGDLAKLSTIGWSFGPALSVPIFNGGKLNADVDAAKAARDQSFIAYRKAILTALSEVENASVALNQNRVRAAQLQKIVSNSRKINELTLEQFKAGNKSFIDILNAQRDLLSSETNLSQVRTELVVNYIALQKALGGGWNGQLDVSKPEVVDGYTGPHIVKTSVPASPAISARRP</sequence>
<keyword evidence="2" id="KW-0812">Transmembrane</keyword>
<evidence type="ECO:0000256" key="1">
    <source>
        <dbReference type="ARBA" id="ARBA00007613"/>
    </source>
</evidence>
<dbReference type="EMBL" id="NNRK01000011">
    <property type="protein sequence ID" value="OYR18662.1"/>
    <property type="molecule type" value="Genomic_DNA"/>
</dbReference>
<dbReference type="NCBIfam" id="TIGR01845">
    <property type="entry name" value="outer_NodT"/>
    <property type="match status" value="1"/>
</dbReference>
<dbReference type="AlphaFoldDB" id="A0A256FUW5"/>
<dbReference type="Gene3D" id="1.20.1600.10">
    <property type="entry name" value="Outer membrane efflux proteins (OEP)"/>
    <property type="match status" value="1"/>
</dbReference>
<dbReference type="GO" id="GO:0015562">
    <property type="term" value="F:efflux transmembrane transporter activity"/>
    <property type="evidence" value="ECO:0007669"/>
    <property type="project" value="InterPro"/>
</dbReference>
<gene>
    <name evidence="3" type="ORF">CEV32_3152</name>
</gene>
<keyword evidence="2" id="KW-0732">Signal</keyword>
<evidence type="ECO:0000256" key="2">
    <source>
        <dbReference type="RuleBase" id="RU362097"/>
    </source>
</evidence>
<keyword evidence="2" id="KW-0472">Membrane</keyword>
<dbReference type="PANTHER" id="PTHR30203">
    <property type="entry name" value="OUTER MEMBRANE CATION EFFLUX PROTEIN"/>
    <property type="match status" value="1"/>
</dbReference>
<dbReference type="InterPro" id="IPR010131">
    <property type="entry name" value="MdtP/NodT-like"/>
</dbReference>
<dbReference type="RefSeq" id="WP_235818677.1">
    <property type="nucleotide sequence ID" value="NZ_JBHEEL010000011.1"/>
</dbReference>
<keyword evidence="2" id="KW-0564">Palmitate</keyword>
<comment type="subcellular location">
    <subcellularLocation>
        <location evidence="2">Cell membrane</location>
        <topology evidence="2">Lipid-anchor</topology>
    </subcellularLocation>
</comment>
<organism evidence="3 4">
    <name type="scientific">Brucella rhizosphaerae</name>
    <dbReference type="NCBI Taxonomy" id="571254"/>
    <lineage>
        <taxon>Bacteria</taxon>
        <taxon>Pseudomonadati</taxon>
        <taxon>Pseudomonadota</taxon>
        <taxon>Alphaproteobacteria</taxon>
        <taxon>Hyphomicrobiales</taxon>
        <taxon>Brucellaceae</taxon>
        <taxon>Brucella/Ochrobactrum group</taxon>
        <taxon>Brucella</taxon>
    </lineage>
</organism>
<dbReference type="SUPFAM" id="SSF56954">
    <property type="entry name" value="Outer membrane efflux proteins (OEP)"/>
    <property type="match status" value="1"/>
</dbReference>
<name>A0A256FUW5_9HYPH</name>
<dbReference type="InterPro" id="IPR003423">
    <property type="entry name" value="OMP_efflux"/>
</dbReference>
<keyword evidence="2" id="KW-0449">Lipoprotein</keyword>
<dbReference type="Pfam" id="PF02321">
    <property type="entry name" value="OEP"/>
    <property type="match status" value="2"/>
</dbReference>
<keyword evidence="4" id="KW-1185">Reference proteome</keyword>
<keyword evidence="2" id="KW-1134">Transmembrane beta strand</keyword>
<evidence type="ECO:0000313" key="3">
    <source>
        <dbReference type="EMBL" id="OYR18662.1"/>
    </source>
</evidence>
<evidence type="ECO:0000313" key="4">
    <source>
        <dbReference type="Proteomes" id="UP000216345"/>
    </source>
</evidence>
<accession>A0A256FUW5</accession>
<comment type="caution">
    <text evidence="3">The sequence shown here is derived from an EMBL/GenBank/DDBJ whole genome shotgun (WGS) entry which is preliminary data.</text>
</comment>
<dbReference type="Proteomes" id="UP000216345">
    <property type="component" value="Unassembled WGS sequence"/>
</dbReference>
<protein>
    <submittedName>
        <fullName evidence="3">Efflux transporter, outer membrane factor (OMF) lipo, NodT family protein</fullName>
    </submittedName>
</protein>
<dbReference type="Gene3D" id="2.20.200.10">
    <property type="entry name" value="Outer membrane efflux proteins (OEP)"/>
    <property type="match status" value="1"/>
</dbReference>
<comment type="similarity">
    <text evidence="1 2">Belongs to the outer membrane factor (OMF) (TC 1.B.17) family.</text>
</comment>
<proteinExistence type="inferred from homology"/>
<reference evidence="3 4" key="1">
    <citation type="submission" date="2017-07" db="EMBL/GenBank/DDBJ databases">
        <title>Phylogenetic study on the rhizospheric bacterium Ochrobactrum sp. A44.</title>
        <authorList>
            <person name="Krzyzanowska D.M."/>
            <person name="Ossowicki A."/>
            <person name="Rajewska M."/>
            <person name="Maciag T."/>
            <person name="Kaczynski Z."/>
            <person name="Czerwicka M."/>
            <person name="Jafra S."/>
        </authorList>
    </citation>
    <scope>NUCLEOTIDE SEQUENCE [LARGE SCALE GENOMIC DNA]</scope>
    <source>
        <strain evidence="3 4">PR17</strain>
    </source>
</reference>
<dbReference type="PANTHER" id="PTHR30203:SF31">
    <property type="entry name" value="RND EFFLUX SYSTEM, OUTER MEMBRANE LIPOPROTEIN, NODT"/>
    <property type="match status" value="1"/>
</dbReference>
<dbReference type="GO" id="GO:0005886">
    <property type="term" value="C:plasma membrane"/>
    <property type="evidence" value="ECO:0007669"/>
    <property type="project" value="UniProtKB-SubCell"/>
</dbReference>
<dbReference type="PROSITE" id="PS51257">
    <property type="entry name" value="PROKAR_LIPOPROTEIN"/>
    <property type="match status" value="1"/>
</dbReference>